<feature type="compositionally biased region" description="Basic and acidic residues" evidence="1">
    <location>
        <begin position="56"/>
        <end position="66"/>
    </location>
</feature>
<comment type="caution">
    <text evidence="3">The sequence shown here is derived from an EMBL/GenBank/DDBJ whole genome shotgun (WGS) entry which is preliminary data.</text>
</comment>
<keyword evidence="4" id="KW-1185">Reference proteome</keyword>
<evidence type="ECO:0000313" key="3">
    <source>
        <dbReference type="EMBL" id="MFI7587848.1"/>
    </source>
</evidence>
<dbReference type="RefSeq" id="WP_398280285.1">
    <property type="nucleotide sequence ID" value="NZ_JBITLV010000003.1"/>
</dbReference>
<feature type="transmembrane region" description="Helical" evidence="2">
    <location>
        <begin position="146"/>
        <end position="164"/>
    </location>
</feature>
<keyword evidence="2" id="KW-1133">Transmembrane helix</keyword>
<feature type="region of interest" description="Disordered" evidence="1">
    <location>
        <begin position="1"/>
        <end position="66"/>
    </location>
</feature>
<evidence type="ECO:0000313" key="4">
    <source>
        <dbReference type="Proteomes" id="UP001612915"/>
    </source>
</evidence>
<gene>
    <name evidence="3" type="ORF">ACIB24_12310</name>
</gene>
<feature type="compositionally biased region" description="Basic and acidic residues" evidence="1">
    <location>
        <begin position="1"/>
        <end position="15"/>
    </location>
</feature>
<proteinExistence type="predicted"/>
<sequence>MAEQDEAKTEPRAADEAADDAVASSPEPATEPSLLPDTYDPLQPDTAAIPAVDPLRSTRELPPVREPHVKPFAVDSSLTGLFEPSPLPGEPPLTSSVPVSPVFGPPRATSATPTAAAAPTSTTPADGVPPTATREAGPNRGLRPSLVVGGLVLVLLVALAAWLLPRDGGEPTATPTATPTTAAPLQVSLSSMDPVGGSGFAQKGRAWSTQTYTTADFGNLKPGVGLVLDLGSARAISQVGFTANGITVQLRAADSPSNDQADWTPVGSATTADGATTLRASGGGAHQYWLIWVTKLAATDGGYGARITDVEVRG</sequence>
<keyword evidence="2" id="KW-0472">Membrane</keyword>
<evidence type="ECO:0000256" key="2">
    <source>
        <dbReference type="SAM" id="Phobius"/>
    </source>
</evidence>
<feature type="region of interest" description="Disordered" evidence="1">
    <location>
        <begin position="104"/>
        <end position="139"/>
    </location>
</feature>
<name>A0ABW8AN87_9ACTN</name>
<accession>A0ABW8AN87</accession>
<keyword evidence="2" id="KW-0812">Transmembrane</keyword>
<reference evidence="3 4" key="1">
    <citation type="submission" date="2024-10" db="EMBL/GenBank/DDBJ databases">
        <title>The Natural Products Discovery Center: Release of the First 8490 Sequenced Strains for Exploring Actinobacteria Biosynthetic Diversity.</title>
        <authorList>
            <person name="Kalkreuter E."/>
            <person name="Kautsar S.A."/>
            <person name="Yang D."/>
            <person name="Bader C.D."/>
            <person name="Teijaro C.N."/>
            <person name="Fluegel L."/>
            <person name="Davis C.M."/>
            <person name="Simpson J.R."/>
            <person name="Lauterbach L."/>
            <person name="Steele A.D."/>
            <person name="Gui C."/>
            <person name="Meng S."/>
            <person name="Li G."/>
            <person name="Viehrig K."/>
            <person name="Ye F."/>
            <person name="Su P."/>
            <person name="Kiefer A.F."/>
            <person name="Nichols A."/>
            <person name="Cepeda A.J."/>
            <person name="Yan W."/>
            <person name="Fan B."/>
            <person name="Jiang Y."/>
            <person name="Adhikari A."/>
            <person name="Zheng C.-J."/>
            <person name="Schuster L."/>
            <person name="Cowan T.M."/>
            <person name="Smanski M.J."/>
            <person name="Chevrette M.G."/>
            <person name="De Carvalho L.P.S."/>
            <person name="Shen B."/>
        </authorList>
    </citation>
    <scope>NUCLEOTIDE SEQUENCE [LARGE SCALE GENOMIC DNA]</scope>
    <source>
        <strain evidence="3 4">NPDC049639</strain>
    </source>
</reference>
<evidence type="ECO:0008006" key="5">
    <source>
        <dbReference type="Google" id="ProtNLM"/>
    </source>
</evidence>
<feature type="compositionally biased region" description="Low complexity" evidence="1">
    <location>
        <begin position="104"/>
        <end position="125"/>
    </location>
</feature>
<organism evidence="3 4">
    <name type="scientific">Spongisporangium articulatum</name>
    <dbReference type="NCBI Taxonomy" id="3362603"/>
    <lineage>
        <taxon>Bacteria</taxon>
        <taxon>Bacillati</taxon>
        <taxon>Actinomycetota</taxon>
        <taxon>Actinomycetes</taxon>
        <taxon>Kineosporiales</taxon>
        <taxon>Kineosporiaceae</taxon>
        <taxon>Spongisporangium</taxon>
    </lineage>
</organism>
<dbReference type="Proteomes" id="UP001612915">
    <property type="component" value="Unassembled WGS sequence"/>
</dbReference>
<protein>
    <recommendedName>
        <fullName evidence="5">F5/8 type C domain-containing protein</fullName>
    </recommendedName>
</protein>
<evidence type="ECO:0000256" key="1">
    <source>
        <dbReference type="SAM" id="MobiDB-lite"/>
    </source>
</evidence>
<dbReference type="EMBL" id="JBITLV010000003">
    <property type="protein sequence ID" value="MFI7587848.1"/>
    <property type="molecule type" value="Genomic_DNA"/>
</dbReference>